<name>K1TX30_9ZZZZ</name>
<protein>
    <submittedName>
        <fullName evidence="1">Uncharacterized protein</fullName>
    </submittedName>
</protein>
<feature type="non-terminal residue" evidence="1">
    <location>
        <position position="35"/>
    </location>
</feature>
<comment type="caution">
    <text evidence="1">The sequence shown here is derived from an EMBL/GenBank/DDBJ whole genome shotgun (WGS) entry which is preliminary data.</text>
</comment>
<reference evidence="1" key="1">
    <citation type="journal article" date="2013" name="Environ. Microbiol.">
        <title>Microbiota from the distal guts of lean and obese adolescents exhibit partial functional redundancy besides clear differences in community structure.</title>
        <authorList>
            <person name="Ferrer M."/>
            <person name="Ruiz A."/>
            <person name="Lanza F."/>
            <person name="Haange S.B."/>
            <person name="Oberbach A."/>
            <person name="Till H."/>
            <person name="Bargiela R."/>
            <person name="Campoy C."/>
            <person name="Segura M.T."/>
            <person name="Richter M."/>
            <person name="von Bergen M."/>
            <person name="Seifert J."/>
            <person name="Suarez A."/>
        </authorList>
    </citation>
    <scope>NUCLEOTIDE SEQUENCE</scope>
</reference>
<sequence length="35" mass="3952">MKPRDIFIKACNEIAIPFIAMGFKPSKNGQCLKKI</sequence>
<gene>
    <name evidence="1" type="ORF">OBE_03037</name>
</gene>
<proteinExistence type="predicted"/>
<organism evidence="1">
    <name type="scientific">human gut metagenome</name>
    <dbReference type="NCBI Taxonomy" id="408170"/>
    <lineage>
        <taxon>unclassified sequences</taxon>
        <taxon>metagenomes</taxon>
        <taxon>organismal metagenomes</taxon>
    </lineage>
</organism>
<dbReference type="AlphaFoldDB" id="K1TX30"/>
<evidence type="ECO:0000313" key="1">
    <source>
        <dbReference type="EMBL" id="EKC72139.1"/>
    </source>
</evidence>
<dbReference type="EMBL" id="AJWZ01002010">
    <property type="protein sequence ID" value="EKC72139.1"/>
    <property type="molecule type" value="Genomic_DNA"/>
</dbReference>
<accession>K1TX30</accession>